<evidence type="ECO:0000313" key="1">
    <source>
        <dbReference type="EMBL" id="QHT95104.1"/>
    </source>
</evidence>
<name>A0A6C0IPG8_9ZZZZ</name>
<dbReference type="EMBL" id="MN740234">
    <property type="protein sequence ID" value="QHT95104.1"/>
    <property type="molecule type" value="Genomic_DNA"/>
</dbReference>
<reference evidence="1" key="1">
    <citation type="journal article" date="2020" name="Nature">
        <title>Giant virus diversity and host interactions through global metagenomics.</title>
        <authorList>
            <person name="Schulz F."/>
            <person name="Roux S."/>
            <person name="Paez-Espino D."/>
            <person name="Jungbluth S."/>
            <person name="Walsh D.A."/>
            <person name="Denef V.J."/>
            <person name="McMahon K.D."/>
            <person name="Konstantinidis K.T."/>
            <person name="Eloe-Fadrosh E.A."/>
            <person name="Kyrpides N.C."/>
            <person name="Woyke T."/>
        </authorList>
    </citation>
    <scope>NUCLEOTIDE SEQUENCE</scope>
    <source>
        <strain evidence="1">GVMAG-M-3300024261-37</strain>
    </source>
</reference>
<organism evidence="1">
    <name type="scientific">viral metagenome</name>
    <dbReference type="NCBI Taxonomy" id="1070528"/>
    <lineage>
        <taxon>unclassified sequences</taxon>
        <taxon>metagenomes</taxon>
        <taxon>organismal metagenomes</taxon>
    </lineage>
</organism>
<accession>A0A6C0IPG8</accession>
<protein>
    <submittedName>
        <fullName evidence="1">Uncharacterized protein</fullName>
    </submittedName>
</protein>
<sequence length="132" mass="14973">MTIQVANINCVNSSDYTFNIPEFSRMLDEYSTTLDENQYLDPAEFAIRVLRAYGLIGELVPIALLNKMAGDVKKTYEYPPLVINTIEFALSFCVLVRSRSAGIVEEELETLKDNMNENWTAVKNILDSLPEE</sequence>
<proteinExistence type="predicted"/>
<dbReference type="AlphaFoldDB" id="A0A6C0IPG8"/>